<dbReference type="InterPro" id="IPR000531">
    <property type="entry name" value="Beta-barrel_TonB"/>
</dbReference>
<keyword evidence="7 16" id="KW-0732">Signal</keyword>
<evidence type="ECO:0000256" key="16">
    <source>
        <dbReference type="SAM" id="SignalP"/>
    </source>
</evidence>
<dbReference type="GO" id="GO:0015344">
    <property type="term" value="F:siderophore uptake transmembrane transporter activity"/>
    <property type="evidence" value="ECO:0007669"/>
    <property type="project" value="TreeGrafter"/>
</dbReference>
<gene>
    <name evidence="19" type="ORF">SAMN02745194_01240</name>
</gene>
<dbReference type="Pfam" id="PF00593">
    <property type="entry name" value="TonB_dep_Rec_b-barrel"/>
    <property type="match status" value="1"/>
</dbReference>
<evidence type="ECO:0000256" key="7">
    <source>
        <dbReference type="ARBA" id="ARBA00022729"/>
    </source>
</evidence>
<keyword evidence="13 14" id="KW-0998">Cell outer membrane</keyword>
<evidence type="ECO:0000256" key="14">
    <source>
        <dbReference type="PROSITE-ProRule" id="PRU01360"/>
    </source>
</evidence>
<sequence>MTSLRRTARSLACAVTLAPAIAAGQTADSPEAGPVLVPEVRVESSGQTATGPVQGFVATEQRGATKTDTPLIETPQSVTVITRDRIEAQAVRSVSEALRYSAGVTSELSGFDPRFDDLRIRGFDARASQYLDGLRLLRQFGPSSVEQYGLERIEVVRGPSSVLYGQTAPGGLINLVTKRPTQTAFGEVNLSAGSHDRFQGSFDLGGPLTADGQFLYRLTGLVRNSDTQVSHVADDRYYIAPALSWRLDPNTTLTLLGRFQYDQGGSPIGLPAQGTLLPNRNGRIARDRYAGSPRYNRSDVSVASIGYEFQHRIDDRWSIQQNGRFLHSNVDYYSMYGSALSADQRVLTRGTLTQRESSDTWNFDTTVTGRFRTGPVQHTLLFGFDERLFSGNYQAHFGRGPSLDLFNPDYGVSVPDARIASTSVTNRDDRLQQSGLYLQDQIRIGNLILVAGGRLDWARTRQTPRATGLQTRQDDDAFTGRLAATYLFDSGFAPYLSYSTSFDPVVGAGAPQRGGSPFQPTEGEQYELGLKYQPPGMNSFVTASLFQLTQTNVSTRDPAYTQYSIQTGEVRVRGLELEATASLAEGLNLVGSYTYLDAEITSANDATRGNRPALVPTHQASLWADYRFGEGSFLPGFGIGAGVRHVGNRFGENANTLQSPGVTLADASVSYQTGPYKFTVSGSNIFDKIYVASCQGAFYCYYGTGRTVIGTLTYRW</sequence>
<dbReference type="InterPro" id="IPR010105">
    <property type="entry name" value="TonB_sidphr_rcpt"/>
</dbReference>
<proteinExistence type="inferred from homology"/>
<keyword evidence="3 14" id="KW-0813">Transport</keyword>
<evidence type="ECO:0000256" key="4">
    <source>
        <dbReference type="ARBA" id="ARBA00022452"/>
    </source>
</evidence>
<dbReference type="PANTHER" id="PTHR32552">
    <property type="entry name" value="FERRICHROME IRON RECEPTOR-RELATED"/>
    <property type="match status" value="1"/>
</dbReference>
<dbReference type="PROSITE" id="PS52016">
    <property type="entry name" value="TONB_DEPENDENT_REC_3"/>
    <property type="match status" value="1"/>
</dbReference>
<evidence type="ECO:0000313" key="19">
    <source>
        <dbReference type="EMBL" id="SHI87619.1"/>
    </source>
</evidence>
<evidence type="ECO:0000256" key="3">
    <source>
        <dbReference type="ARBA" id="ARBA00022448"/>
    </source>
</evidence>
<evidence type="ECO:0000256" key="13">
    <source>
        <dbReference type="ARBA" id="ARBA00023237"/>
    </source>
</evidence>
<keyword evidence="5" id="KW-0410">Iron transport</keyword>
<evidence type="ECO:0000256" key="9">
    <source>
        <dbReference type="ARBA" id="ARBA00023065"/>
    </source>
</evidence>
<dbReference type="Gene3D" id="2.40.170.20">
    <property type="entry name" value="TonB-dependent receptor, beta-barrel domain"/>
    <property type="match status" value="1"/>
</dbReference>
<name>A0A1M6EQM6_9PROT</name>
<keyword evidence="8" id="KW-0408">Iron</keyword>
<comment type="subcellular location">
    <subcellularLocation>
        <location evidence="1 14">Cell outer membrane</location>
        <topology evidence="1 14">Multi-pass membrane protein</topology>
    </subcellularLocation>
</comment>
<evidence type="ECO:0000259" key="17">
    <source>
        <dbReference type="Pfam" id="PF00593"/>
    </source>
</evidence>
<dbReference type="GO" id="GO:0009279">
    <property type="term" value="C:cell outer membrane"/>
    <property type="evidence" value="ECO:0007669"/>
    <property type="project" value="UniProtKB-SubCell"/>
</dbReference>
<accession>A0A1M6EQM6</accession>
<evidence type="ECO:0000313" key="20">
    <source>
        <dbReference type="Proteomes" id="UP000184387"/>
    </source>
</evidence>
<feature type="chain" id="PRO_5013133220" evidence="16">
    <location>
        <begin position="23"/>
        <end position="716"/>
    </location>
</feature>
<keyword evidence="11 14" id="KW-0472">Membrane</keyword>
<dbReference type="InterPro" id="IPR039426">
    <property type="entry name" value="TonB-dep_rcpt-like"/>
</dbReference>
<dbReference type="NCBIfam" id="TIGR01783">
    <property type="entry name" value="TonB-siderophor"/>
    <property type="match status" value="1"/>
</dbReference>
<dbReference type="AlphaFoldDB" id="A0A1M6EQM6"/>
<keyword evidence="6 14" id="KW-0812">Transmembrane</keyword>
<organism evidence="19 20">
    <name type="scientific">Muricoccus roseus</name>
    <dbReference type="NCBI Taxonomy" id="198092"/>
    <lineage>
        <taxon>Bacteria</taxon>
        <taxon>Pseudomonadati</taxon>
        <taxon>Pseudomonadota</taxon>
        <taxon>Alphaproteobacteria</taxon>
        <taxon>Acetobacterales</taxon>
        <taxon>Roseomonadaceae</taxon>
        <taxon>Muricoccus</taxon>
    </lineage>
</organism>
<keyword evidence="4 14" id="KW-1134">Transmembrane beta strand</keyword>
<evidence type="ECO:0000256" key="5">
    <source>
        <dbReference type="ARBA" id="ARBA00022496"/>
    </source>
</evidence>
<evidence type="ECO:0000256" key="12">
    <source>
        <dbReference type="ARBA" id="ARBA00023170"/>
    </source>
</evidence>
<protein>
    <submittedName>
        <fullName evidence="19">Iron complex outermembrane recepter protein</fullName>
    </submittedName>
</protein>
<keyword evidence="9" id="KW-0406">Ion transport</keyword>
<keyword evidence="12" id="KW-0675">Receptor</keyword>
<dbReference type="FunFam" id="2.40.170.20:FF:000005">
    <property type="entry name" value="TonB-dependent siderophore receptor"/>
    <property type="match status" value="1"/>
</dbReference>
<feature type="domain" description="TonB-dependent receptor-like beta-barrel" evidence="17">
    <location>
        <begin position="245"/>
        <end position="684"/>
    </location>
</feature>
<dbReference type="CDD" id="cd01347">
    <property type="entry name" value="ligand_gated_channel"/>
    <property type="match status" value="1"/>
</dbReference>
<keyword evidence="20" id="KW-1185">Reference proteome</keyword>
<dbReference type="FunFam" id="2.170.130.10:FF:000001">
    <property type="entry name" value="Catecholate siderophore TonB-dependent receptor"/>
    <property type="match status" value="1"/>
</dbReference>
<keyword evidence="10 15" id="KW-0798">TonB box</keyword>
<evidence type="ECO:0000256" key="2">
    <source>
        <dbReference type="ARBA" id="ARBA00009810"/>
    </source>
</evidence>
<dbReference type="PANTHER" id="PTHR32552:SF68">
    <property type="entry name" value="FERRICHROME OUTER MEMBRANE TRANSPORTER_PHAGE RECEPTOR"/>
    <property type="match status" value="1"/>
</dbReference>
<reference evidence="19 20" key="1">
    <citation type="submission" date="2016-11" db="EMBL/GenBank/DDBJ databases">
        <authorList>
            <person name="Jaros S."/>
            <person name="Januszkiewicz K."/>
            <person name="Wedrychowicz H."/>
        </authorList>
    </citation>
    <scope>NUCLEOTIDE SEQUENCE [LARGE SCALE GENOMIC DNA]</scope>
    <source>
        <strain evidence="19 20">DSM 14916</strain>
    </source>
</reference>
<dbReference type="InterPro" id="IPR037066">
    <property type="entry name" value="Plug_dom_sf"/>
</dbReference>
<dbReference type="OrthoDB" id="9760333at2"/>
<dbReference type="GO" id="GO:0038023">
    <property type="term" value="F:signaling receptor activity"/>
    <property type="evidence" value="ECO:0007669"/>
    <property type="project" value="InterPro"/>
</dbReference>
<dbReference type="STRING" id="198092.SAMN02745194_01240"/>
<dbReference type="GO" id="GO:0015891">
    <property type="term" value="P:siderophore transport"/>
    <property type="evidence" value="ECO:0007669"/>
    <property type="project" value="InterPro"/>
</dbReference>
<dbReference type="InterPro" id="IPR036942">
    <property type="entry name" value="Beta-barrel_TonB_sf"/>
</dbReference>
<dbReference type="SUPFAM" id="SSF56935">
    <property type="entry name" value="Porins"/>
    <property type="match status" value="1"/>
</dbReference>
<comment type="similarity">
    <text evidence="2 14 15">Belongs to the TonB-dependent receptor family.</text>
</comment>
<feature type="domain" description="TonB-dependent receptor plug" evidence="18">
    <location>
        <begin position="71"/>
        <end position="171"/>
    </location>
</feature>
<evidence type="ECO:0000256" key="6">
    <source>
        <dbReference type="ARBA" id="ARBA00022692"/>
    </source>
</evidence>
<dbReference type="Proteomes" id="UP000184387">
    <property type="component" value="Unassembled WGS sequence"/>
</dbReference>
<evidence type="ECO:0000259" key="18">
    <source>
        <dbReference type="Pfam" id="PF07715"/>
    </source>
</evidence>
<dbReference type="EMBL" id="FQZF01000006">
    <property type="protein sequence ID" value="SHI87619.1"/>
    <property type="molecule type" value="Genomic_DNA"/>
</dbReference>
<evidence type="ECO:0000256" key="11">
    <source>
        <dbReference type="ARBA" id="ARBA00023136"/>
    </source>
</evidence>
<evidence type="ECO:0000256" key="10">
    <source>
        <dbReference type="ARBA" id="ARBA00023077"/>
    </source>
</evidence>
<evidence type="ECO:0000256" key="15">
    <source>
        <dbReference type="RuleBase" id="RU003357"/>
    </source>
</evidence>
<dbReference type="Gene3D" id="2.170.130.10">
    <property type="entry name" value="TonB-dependent receptor, plug domain"/>
    <property type="match status" value="1"/>
</dbReference>
<dbReference type="InterPro" id="IPR012910">
    <property type="entry name" value="Plug_dom"/>
</dbReference>
<evidence type="ECO:0000256" key="8">
    <source>
        <dbReference type="ARBA" id="ARBA00023004"/>
    </source>
</evidence>
<evidence type="ECO:0000256" key="1">
    <source>
        <dbReference type="ARBA" id="ARBA00004571"/>
    </source>
</evidence>
<dbReference type="Pfam" id="PF07715">
    <property type="entry name" value="Plug"/>
    <property type="match status" value="1"/>
</dbReference>
<dbReference type="RefSeq" id="WP_073132691.1">
    <property type="nucleotide sequence ID" value="NZ_FQZF01000006.1"/>
</dbReference>
<feature type="signal peptide" evidence="16">
    <location>
        <begin position="1"/>
        <end position="22"/>
    </location>
</feature>